<dbReference type="HOGENOM" id="CLU_1250818_0_0_1"/>
<feature type="compositionally biased region" description="Basic residues" evidence="1">
    <location>
        <begin position="10"/>
        <end position="19"/>
    </location>
</feature>
<evidence type="ECO:0000313" key="2">
    <source>
        <dbReference type="EMBL" id="EHK41119.1"/>
    </source>
</evidence>
<dbReference type="Proteomes" id="UP000005426">
    <property type="component" value="Unassembled WGS sequence"/>
</dbReference>
<dbReference type="OrthoDB" id="10589314at2759"/>
<sequence>MNSHQASTLKKGHKQHIHNRTVVNTANTSGTNLGTPTAVDNRPVSLEGAPGNLRFIPGEDEENALGAVSLLVIVSRMLRSVVEGPNGLAEEDYKAFKEVLDFMGTNKNLDNYHEKFKTAAGPSADPFRFARFSQNFITPSRRLAKKAPFALPSVPRKRNRCLEELFQECRRRIRTRNRRRFQRKFAMKETNPRASTINGARAQTSFGHTSLRGIRAHPNKR</sequence>
<feature type="compositionally biased region" description="Polar residues" evidence="1">
    <location>
        <begin position="21"/>
        <end position="35"/>
    </location>
</feature>
<name>G9P464_HYPAI</name>
<comment type="caution">
    <text evidence="2">The sequence shown here is derived from an EMBL/GenBank/DDBJ whole genome shotgun (WGS) entry which is preliminary data.</text>
</comment>
<dbReference type="AlphaFoldDB" id="G9P464"/>
<keyword evidence="3" id="KW-1185">Reference proteome</keyword>
<evidence type="ECO:0000256" key="1">
    <source>
        <dbReference type="SAM" id="MobiDB-lite"/>
    </source>
</evidence>
<reference evidence="2 3" key="1">
    <citation type="journal article" date="2011" name="Genome Biol.">
        <title>Comparative genome sequence analysis underscores mycoparasitism as the ancestral life style of Trichoderma.</title>
        <authorList>
            <person name="Kubicek C.P."/>
            <person name="Herrera-Estrella A."/>
            <person name="Seidl-Seiboth V."/>
            <person name="Martinez D.A."/>
            <person name="Druzhinina I.S."/>
            <person name="Thon M."/>
            <person name="Zeilinger S."/>
            <person name="Casas-Flores S."/>
            <person name="Horwitz B.A."/>
            <person name="Mukherjee P.K."/>
            <person name="Mukherjee M."/>
            <person name="Kredics L."/>
            <person name="Alcaraz L.D."/>
            <person name="Aerts A."/>
            <person name="Antal Z."/>
            <person name="Atanasova L."/>
            <person name="Cervantes-Badillo M.G."/>
            <person name="Challacombe J."/>
            <person name="Chertkov O."/>
            <person name="McCluskey K."/>
            <person name="Coulpier F."/>
            <person name="Deshpande N."/>
            <person name="von Doehren H."/>
            <person name="Ebbole D.J."/>
            <person name="Esquivel-Naranjo E.U."/>
            <person name="Fekete E."/>
            <person name="Flipphi M."/>
            <person name="Glaser F."/>
            <person name="Gomez-Rodriguez E.Y."/>
            <person name="Gruber S."/>
            <person name="Han C."/>
            <person name="Henrissat B."/>
            <person name="Hermosa R."/>
            <person name="Hernandez-Onate M."/>
            <person name="Karaffa L."/>
            <person name="Kosti I."/>
            <person name="Le Crom S."/>
            <person name="Lindquist E."/>
            <person name="Lucas S."/>
            <person name="Luebeck M."/>
            <person name="Luebeck P.S."/>
            <person name="Margeot A."/>
            <person name="Metz B."/>
            <person name="Misra M."/>
            <person name="Nevalainen H."/>
            <person name="Omann M."/>
            <person name="Packer N."/>
            <person name="Perrone G."/>
            <person name="Uresti-Rivera E.E."/>
            <person name="Salamov A."/>
            <person name="Schmoll M."/>
            <person name="Seiboth B."/>
            <person name="Shapiro H."/>
            <person name="Sukno S."/>
            <person name="Tamayo-Ramos J.A."/>
            <person name="Tisch D."/>
            <person name="Wiest A."/>
            <person name="Wilkinson H.H."/>
            <person name="Zhang M."/>
            <person name="Coutinho P.M."/>
            <person name="Kenerley C.M."/>
            <person name="Monte E."/>
            <person name="Baker S.E."/>
            <person name="Grigoriev I.V."/>
        </authorList>
    </citation>
    <scope>NUCLEOTIDE SEQUENCE [LARGE SCALE GENOMIC DNA]</scope>
    <source>
        <strain evidence="3">ATCC 20476 / IMI 206040</strain>
    </source>
</reference>
<accession>G9P464</accession>
<dbReference type="EMBL" id="ABDG02000027">
    <property type="protein sequence ID" value="EHK41119.1"/>
    <property type="molecule type" value="Genomic_DNA"/>
</dbReference>
<proteinExistence type="predicted"/>
<gene>
    <name evidence="2" type="ORF">TRIATDRAFT_85052</name>
</gene>
<organism evidence="2 3">
    <name type="scientific">Hypocrea atroviridis (strain ATCC 20476 / IMI 206040)</name>
    <name type="common">Trichoderma atroviride</name>
    <dbReference type="NCBI Taxonomy" id="452589"/>
    <lineage>
        <taxon>Eukaryota</taxon>
        <taxon>Fungi</taxon>
        <taxon>Dikarya</taxon>
        <taxon>Ascomycota</taxon>
        <taxon>Pezizomycotina</taxon>
        <taxon>Sordariomycetes</taxon>
        <taxon>Hypocreomycetidae</taxon>
        <taxon>Hypocreales</taxon>
        <taxon>Hypocreaceae</taxon>
        <taxon>Trichoderma</taxon>
    </lineage>
</organism>
<evidence type="ECO:0000313" key="3">
    <source>
        <dbReference type="Proteomes" id="UP000005426"/>
    </source>
</evidence>
<feature type="region of interest" description="Disordered" evidence="1">
    <location>
        <begin position="1"/>
        <end position="44"/>
    </location>
</feature>
<protein>
    <submittedName>
        <fullName evidence="2">Uncharacterized protein</fullName>
    </submittedName>
</protein>